<dbReference type="STRING" id="521096.Tpau_2367"/>
<dbReference type="InterPro" id="IPR003399">
    <property type="entry name" value="Mce/MlaD"/>
</dbReference>
<dbReference type="eggNOG" id="COG1463">
    <property type="taxonomic scope" value="Bacteria"/>
</dbReference>
<dbReference type="GO" id="GO:0005576">
    <property type="term" value="C:extracellular region"/>
    <property type="evidence" value="ECO:0007669"/>
    <property type="project" value="TreeGrafter"/>
</dbReference>
<reference evidence="5" key="1">
    <citation type="submission" date="2010-03" db="EMBL/GenBank/DDBJ databases">
        <title>The complete chromosome of Tsukamurella paurometabola DSM 20162.</title>
        <authorList>
            <consortium name="US DOE Joint Genome Institute (JGI-PGF)"/>
            <person name="Lucas S."/>
            <person name="Copeland A."/>
            <person name="Lapidus A."/>
            <person name="Glavina del Rio T."/>
            <person name="Dalin E."/>
            <person name="Tice H."/>
            <person name="Bruce D."/>
            <person name="Goodwin L."/>
            <person name="Pitluck S."/>
            <person name="Kyrpides N."/>
            <person name="Mavromatis K."/>
            <person name="Ivanova N."/>
            <person name="Mikhailova N."/>
            <person name="Munk A.C."/>
            <person name="Brettin T."/>
            <person name="Detter J.C."/>
            <person name="Tapia R."/>
            <person name="Han C."/>
            <person name="Larimer F."/>
            <person name="Land M."/>
            <person name="Hauser L."/>
            <person name="Markowitz V."/>
            <person name="Cheng J.-F."/>
            <person name="Hugenholtz P."/>
            <person name="Woyke T."/>
            <person name="Wu D."/>
            <person name="Jando M."/>
            <person name="Brambilla E."/>
            <person name="Klenk H.-P."/>
            <person name="Eisen J.A."/>
        </authorList>
    </citation>
    <scope>NUCLEOTIDE SEQUENCE [LARGE SCALE GENOMIC DNA]</scope>
    <source>
        <strain evidence="5">ATCC 8368 / DSM 20162 / CCUG 35730 / CIP 100753 / JCM 10117 / KCTC 9821 / NBRC 16120 / NCIMB 702349 / NCTC 13040</strain>
    </source>
</reference>
<evidence type="ECO:0000313" key="4">
    <source>
        <dbReference type="EMBL" id="ADG78973.1"/>
    </source>
</evidence>
<keyword evidence="5" id="KW-1185">Reference proteome</keyword>
<keyword evidence="2" id="KW-0472">Membrane</keyword>
<dbReference type="PANTHER" id="PTHR33371:SF19">
    <property type="entry name" value="MCE-FAMILY PROTEIN MCE4A"/>
    <property type="match status" value="1"/>
</dbReference>
<feature type="domain" description="Mce/MlaD" evidence="3">
    <location>
        <begin position="49"/>
        <end position="123"/>
    </location>
</feature>
<dbReference type="KEGG" id="tpr:Tpau_2367"/>
<gene>
    <name evidence="4" type="ordered locus">Tpau_2367</name>
</gene>
<reference evidence="4 5" key="2">
    <citation type="journal article" date="2011" name="Stand. Genomic Sci.">
        <title>Complete genome sequence of Tsukamurella paurometabola type strain (no. 33).</title>
        <authorList>
            <person name="Munk A.C."/>
            <person name="Lapidus A."/>
            <person name="Lucas S."/>
            <person name="Nolan M."/>
            <person name="Tice H."/>
            <person name="Cheng J.F."/>
            <person name="Del Rio T.G."/>
            <person name="Goodwin L."/>
            <person name="Pitluck S."/>
            <person name="Liolios K."/>
            <person name="Huntemann M."/>
            <person name="Ivanova N."/>
            <person name="Mavromatis K."/>
            <person name="Mikhailova N."/>
            <person name="Pati A."/>
            <person name="Chen A."/>
            <person name="Palaniappan K."/>
            <person name="Tapia R."/>
            <person name="Han C."/>
            <person name="Land M."/>
            <person name="Hauser L."/>
            <person name="Chang Y.J."/>
            <person name="Jeffries C.D."/>
            <person name="Brettin T."/>
            <person name="Yasawong M."/>
            <person name="Brambilla E.M."/>
            <person name="Rohde M."/>
            <person name="Sikorski J."/>
            <person name="Goker M."/>
            <person name="Detter J.C."/>
            <person name="Woyke T."/>
            <person name="Bristow J."/>
            <person name="Eisen J.A."/>
            <person name="Markowitz V."/>
            <person name="Hugenholtz P."/>
            <person name="Kyrpides N.C."/>
            <person name="Klenk H.P."/>
        </authorList>
    </citation>
    <scope>NUCLEOTIDE SEQUENCE [LARGE SCALE GENOMIC DNA]</scope>
    <source>
        <strain evidence="5">ATCC 8368 / DSM 20162 / CCUG 35730 / CIP 100753 / JCM 10117 / KCTC 9821 / NBRC 16120 / NCIMB 702349 / NCTC 13040</strain>
    </source>
</reference>
<sequence>MDLAPVPGFAPSAKQLRTRGIAFVVVIAVIALAVWAYNEFRPRDLFSVTLRTPTVAAGIVDGAKVRIQGVEVGNVSAISGLGNGQQGVTLTLDGPEGRSLTNNVEVAFSAGNLFGVSEVVLTPRDGGGPLQNGAVIAPTKAITDNTVANMIVTIGDVNNDALRPNMSQLLMNFDASSKAMLPLFTALGNVAQSVKDTQKLSTAETFPVITETLAAADSSVAAMLPGFQIQSTLPLLHNGNSKKIKPMLDQGINDERSGLLAGLQAILTPEALNALRTLSPVGVSLMKPILNAFPNGSAAGVGIQFGQLLDNVRRAMPDTPNGPVLNVRLQAYFPAISAGLPPEAAPTQPKPATRAEKGSGARTATASPSAAPSATPAPAPR</sequence>
<keyword evidence="2" id="KW-0812">Transmembrane</keyword>
<feature type="transmembrane region" description="Helical" evidence="2">
    <location>
        <begin position="20"/>
        <end position="37"/>
    </location>
</feature>
<evidence type="ECO:0000256" key="1">
    <source>
        <dbReference type="SAM" id="MobiDB-lite"/>
    </source>
</evidence>
<dbReference type="RefSeq" id="WP_013126995.1">
    <property type="nucleotide sequence ID" value="NC_014158.1"/>
</dbReference>
<dbReference type="EMBL" id="CP001966">
    <property type="protein sequence ID" value="ADG78973.1"/>
    <property type="molecule type" value="Genomic_DNA"/>
</dbReference>
<dbReference type="Pfam" id="PF02470">
    <property type="entry name" value="MlaD"/>
    <property type="match status" value="1"/>
</dbReference>
<evidence type="ECO:0000256" key="2">
    <source>
        <dbReference type="SAM" id="Phobius"/>
    </source>
</evidence>
<name>D5UQY4_TSUPD</name>
<dbReference type="PANTHER" id="PTHR33371">
    <property type="entry name" value="INTERMEMBRANE PHOSPHOLIPID TRANSPORT SYSTEM BINDING PROTEIN MLAD-RELATED"/>
    <property type="match status" value="1"/>
</dbReference>
<organism evidence="4 5">
    <name type="scientific">Tsukamurella paurometabola (strain ATCC 8368 / DSM 20162 / CCUG 35730 / CIP 100753 / JCM 10117 / KCTC 9821 / NBRC 16120 / NCIMB 702349 / NCTC 13040)</name>
    <name type="common">Corynebacterium paurometabolum</name>
    <dbReference type="NCBI Taxonomy" id="521096"/>
    <lineage>
        <taxon>Bacteria</taxon>
        <taxon>Bacillati</taxon>
        <taxon>Actinomycetota</taxon>
        <taxon>Actinomycetes</taxon>
        <taxon>Mycobacteriales</taxon>
        <taxon>Tsukamurellaceae</taxon>
        <taxon>Tsukamurella</taxon>
    </lineage>
</organism>
<dbReference type="InterPro" id="IPR052336">
    <property type="entry name" value="MlaD_Phospholipid_Transporter"/>
</dbReference>
<feature type="region of interest" description="Disordered" evidence="1">
    <location>
        <begin position="339"/>
        <end position="381"/>
    </location>
</feature>
<dbReference type="Proteomes" id="UP000001213">
    <property type="component" value="Chromosome"/>
</dbReference>
<keyword evidence="2" id="KW-1133">Transmembrane helix</keyword>
<accession>D5UQY4</accession>
<dbReference type="HOGENOM" id="CLU_060723_0_0_11"/>
<proteinExistence type="predicted"/>
<dbReference type="GO" id="GO:0051701">
    <property type="term" value="P:biological process involved in interaction with host"/>
    <property type="evidence" value="ECO:0007669"/>
    <property type="project" value="TreeGrafter"/>
</dbReference>
<dbReference type="AlphaFoldDB" id="D5UQY4"/>
<evidence type="ECO:0000313" key="5">
    <source>
        <dbReference type="Proteomes" id="UP000001213"/>
    </source>
</evidence>
<protein>
    <submittedName>
        <fullName evidence="4">Mammalian cell entry related domain protein</fullName>
    </submittedName>
</protein>
<feature type="compositionally biased region" description="Low complexity" evidence="1">
    <location>
        <begin position="361"/>
        <end position="374"/>
    </location>
</feature>
<evidence type="ECO:0000259" key="3">
    <source>
        <dbReference type="Pfam" id="PF02470"/>
    </source>
</evidence>